<evidence type="ECO:0000256" key="1">
    <source>
        <dbReference type="SAM" id="SignalP"/>
    </source>
</evidence>
<feature type="signal peptide" evidence="1">
    <location>
        <begin position="1"/>
        <end position="23"/>
    </location>
</feature>
<organism evidence="3 4">
    <name type="scientific">Moellerella wisconsensis ATCC 35017</name>
    <dbReference type="NCBI Taxonomy" id="1354267"/>
    <lineage>
        <taxon>Bacteria</taxon>
        <taxon>Pseudomonadati</taxon>
        <taxon>Pseudomonadota</taxon>
        <taxon>Gammaproteobacteria</taxon>
        <taxon>Enterobacterales</taxon>
        <taxon>Morganellaceae</taxon>
        <taxon>Moellerella</taxon>
    </lineage>
</organism>
<evidence type="ECO:0000313" key="4">
    <source>
        <dbReference type="Proteomes" id="UP000053226"/>
    </source>
</evidence>
<feature type="chain" id="PRO_5005864520" evidence="1">
    <location>
        <begin position="24"/>
        <end position="345"/>
    </location>
</feature>
<dbReference type="RefSeq" id="WP_053908027.1">
    <property type="nucleotide sequence ID" value="NZ_CAWMUS010000016.1"/>
</dbReference>
<gene>
    <name evidence="3" type="ORF">M992_1554</name>
</gene>
<keyword evidence="1" id="KW-0732">Signal</keyword>
<dbReference type="SUPFAM" id="SSF51126">
    <property type="entry name" value="Pectin lyase-like"/>
    <property type="match status" value="1"/>
</dbReference>
<dbReference type="Gene3D" id="2.160.20.10">
    <property type="entry name" value="Single-stranded right-handed beta-helix, Pectin lyase-like"/>
    <property type="match status" value="1"/>
</dbReference>
<dbReference type="InterPro" id="IPR012334">
    <property type="entry name" value="Pectin_lyas_fold"/>
</dbReference>
<reference evidence="3 4" key="1">
    <citation type="submission" date="2015-07" db="EMBL/GenBank/DDBJ databases">
        <title>ATOL: Assembling a taxonomically balanced genome-scale reconstruction of the evolutionary history of the Enterobacteriaceae.</title>
        <authorList>
            <person name="Plunkett G.III."/>
            <person name="Neeno-Eckwall E.C."/>
            <person name="Glasner J.D."/>
            <person name="Perna N.T."/>
        </authorList>
    </citation>
    <scope>NUCLEOTIDE SEQUENCE [LARGE SCALE GENOMIC DNA]</scope>
    <source>
        <strain evidence="3 4">ATCC 35017</strain>
    </source>
</reference>
<evidence type="ECO:0000313" key="3">
    <source>
        <dbReference type="EMBL" id="KPD03064.1"/>
    </source>
</evidence>
<dbReference type="SMART" id="SM00912">
    <property type="entry name" value="Haemagg_act"/>
    <property type="match status" value="1"/>
</dbReference>
<feature type="domain" description="Filamentous haemagglutinin FhaB/tRNA nuclease CdiA-like TPS" evidence="2">
    <location>
        <begin position="46"/>
        <end position="149"/>
    </location>
</feature>
<dbReference type="Proteomes" id="UP000053226">
    <property type="component" value="Unassembled WGS sequence"/>
</dbReference>
<dbReference type="OrthoDB" id="2664633at2"/>
<evidence type="ECO:0000259" key="2">
    <source>
        <dbReference type="SMART" id="SM00912"/>
    </source>
</evidence>
<comment type="caution">
    <text evidence="3">The sequence shown here is derived from an EMBL/GenBank/DDBJ whole genome shotgun (WGS) entry which is preliminary data.</text>
</comment>
<dbReference type="InterPro" id="IPR011050">
    <property type="entry name" value="Pectin_lyase_fold/virulence"/>
</dbReference>
<dbReference type="NCBIfam" id="TIGR01901">
    <property type="entry name" value="adhes_NPXG"/>
    <property type="match status" value="1"/>
</dbReference>
<keyword evidence="4" id="KW-1185">Reference proteome</keyword>
<dbReference type="Pfam" id="PF05860">
    <property type="entry name" value="TPS"/>
    <property type="match status" value="1"/>
</dbReference>
<protein>
    <submittedName>
        <fullName evidence="3">Putative hemagglutinin/hemolysin-related protein</fullName>
    </submittedName>
</protein>
<dbReference type="EMBL" id="LGAA01000016">
    <property type="protein sequence ID" value="KPD03064.1"/>
    <property type="molecule type" value="Genomic_DNA"/>
</dbReference>
<dbReference type="InterPro" id="IPR008638">
    <property type="entry name" value="FhaB/CdiA-like_TPS"/>
</dbReference>
<dbReference type="AlphaFoldDB" id="A0A0N0Z8X4"/>
<proteinExistence type="predicted"/>
<accession>A0A0N0Z8X4</accession>
<name>A0A0N0Z8X4_9GAMM</name>
<sequence>MNKKSLFKYISLSIFINSSVSIADNNNQTNHIIPDQNKPQTLTIDNKNIDTVNINPADKGGLSHNYYIKFNIDGKGLILNNKKQDNIPAAKMIISEVTSKYPSYINGIIEIAGENAHHLIVNPNGINCNGCGFTNKTTLVTGKLIKINQEDTKVVSYNRKAIIINNLRNERTKGDLNIVSNNIKFSGRNINNKNINIYSLGSDNFNENNKDNKNIQDPELTIQRRPTHVKIKKLASITSGGLFIRSDHRYNIKNYGLIDVNELNITSKGHYYGAPKSKLRISSENTKQSSILNLRQARFYHSEIEINNSALMISANNLFNNDDIEKHNQLRLTHSRLYIGGGFDY</sequence>